<dbReference type="PANTHER" id="PTHR28110:SF1">
    <property type="entry name" value="TRANSMEMBRANE PROTEIN"/>
    <property type="match status" value="1"/>
</dbReference>
<gene>
    <name evidence="1" type="ORF">OAory_01096590</name>
</gene>
<name>A0A1S9DH09_ASPOZ</name>
<evidence type="ECO:0000313" key="1">
    <source>
        <dbReference type="EMBL" id="OOO08363.1"/>
    </source>
</evidence>
<dbReference type="Proteomes" id="UP000190312">
    <property type="component" value="Unassembled WGS sequence"/>
</dbReference>
<dbReference type="VEuPathDB" id="FungiDB:AO090020000628"/>
<organism evidence="1 2">
    <name type="scientific">Aspergillus oryzae</name>
    <name type="common">Yellow koji mold</name>
    <dbReference type="NCBI Taxonomy" id="5062"/>
    <lineage>
        <taxon>Eukaryota</taxon>
        <taxon>Fungi</taxon>
        <taxon>Dikarya</taxon>
        <taxon>Ascomycota</taxon>
        <taxon>Pezizomycotina</taxon>
        <taxon>Eurotiomycetes</taxon>
        <taxon>Eurotiomycetidae</taxon>
        <taxon>Eurotiales</taxon>
        <taxon>Aspergillaceae</taxon>
        <taxon>Aspergillus</taxon>
        <taxon>Aspergillus subgen. Circumdati</taxon>
    </lineage>
</organism>
<dbReference type="InterPro" id="IPR055323">
    <property type="entry name" value="C57A10.07/YOR238W"/>
</dbReference>
<evidence type="ECO:0000313" key="2">
    <source>
        <dbReference type="Proteomes" id="UP000190312"/>
    </source>
</evidence>
<evidence type="ECO:0008006" key="3">
    <source>
        <dbReference type="Google" id="ProtNLM"/>
    </source>
</evidence>
<sequence length="381" mass="41830">MSISQPFIFSRGSCTDSRWGSATGCRDVYSLVTSVRNQGCSLPLLRFDGKEALYCANSIVPNGTDLACAGNAPPFSLPDASVITNKAILANVSCPIPSVSPTATHVPLDTPTGTSSTGCTPIQDEDHDSHKVVAVGAGVGVSLGVLFASSLGWALFERNRRLSLKSMPRDTVTTLGQYGMMPMRKPEVANPNLPPQELEALAQENNYFSYTVPPAQIIPETHATDSYQNVLFSLLRFKLYTGVYPSRVTVVTHEFKRRRFMEYHFPAIGLVPIVRGSGDEGRAAVIGINPPEEVTPEASLIEGEEKRGIGLWMRDRYGVLRELKEKRVKRGWVEGMEEGLFVNVGLEEVVEKLVRWDGGISGNEWFSRMEDLPWYSSGDIL</sequence>
<proteinExistence type="predicted"/>
<dbReference type="GO" id="GO:0005737">
    <property type="term" value="C:cytoplasm"/>
    <property type="evidence" value="ECO:0007669"/>
    <property type="project" value="TreeGrafter"/>
</dbReference>
<dbReference type="eggNOG" id="KOG4533">
    <property type="taxonomic scope" value="Eukaryota"/>
</dbReference>
<dbReference type="PANTHER" id="PTHR28110">
    <property type="entry name" value="TRANSMEMBRANE PROTEIN"/>
    <property type="match status" value="1"/>
</dbReference>
<dbReference type="AlphaFoldDB" id="A0A1S9DH09"/>
<comment type="caution">
    <text evidence="1">The sequence shown here is derived from an EMBL/GenBank/DDBJ whole genome shotgun (WGS) entry which is preliminary data.</text>
</comment>
<dbReference type="EMBL" id="MKZY01000005">
    <property type="protein sequence ID" value="OOO08363.1"/>
    <property type="molecule type" value="Genomic_DNA"/>
</dbReference>
<protein>
    <recommendedName>
        <fullName evidence="3">DUF218 domain-containing protein</fullName>
    </recommendedName>
</protein>
<reference evidence="1 2" key="1">
    <citation type="submission" date="2016-10" db="EMBL/GenBank/DDBJ databases">
        <title>Genome sequencing of Aspergillus oryzae BCC7051.</title>
        <authorList>
            <person name="Thammarongtham C."/>
            <person name="Vorapreeda T."/>
            <person name="Nookaew I."/>
            <person name="Srisuk T."/>
            <person name="Land M."/>
            <person name="Jeennor S."/>
            <person name="Laoteng K."/>
        </authorList>
    </citation>
    <scope>NUCLEOTIDE SEQUENCE [LARGE SCALE GENOMIC DNA]</scope>
    <source>
        <strain evidence="1 2">BCC7051</strain>
    </source>
</reference>
<accession>A0A1S9DH09</accession>
<dbReference type="OrthoDB" id="4347at2759"/>